<reference evidence="2 3" key="1">
    <citation type="submission" date="2023-09" db="EMBL/GenBank/DDBJ databases">
        <title>Genomes of two closely related lineages of the louse Polyplax serrata with different host specificities.</title>
        <authorList>
            <person name="Martinu J."/>
            <person name="Tarabai H."/>
            <person name="Stefka J."/>
            <person name="Hypsa V."/>
        </authorList>
    </citation>
    <scope>NUCLEOTIDE SEQUENCE [LARGE SCALE GENOMIC DNA]</scope>
    <source>
        <strain evidence="2">98ZLc_SE</strain>
    </source>
</reference>
<accession>A0ABR1BC94</accession>
<evidence type="ECO:0000256" key="1">
    <source>
        <dbReference type="SAM" id="MobiDB-lite"/>
    </source>
</evidence>
<dbReference type="Proteomes" id="UP001359485">
    <property type="component" value="Unassembled WGS sequence"/>
</dbReference>
<feature type="compositionally biased region" description="Low complexity" evidence="1">
    <location>
        <begin position="20"/>
        <end position="33"/>
    </location>
</feature>
<evidence type="ECO:0000313" key="2">
    <source>
        <dbReference type="EMBL" id="KAK6641068.1"/>
    </source>
</evidence>
<proteinExistence type="predicted"/>
<feature type="compositionally biased region" description="Polar residues" evidence="1">
    <location>
        <begin position="72"/>
        <end position="84"/>
    </location>
</feature>
<feature type="region of interest" description="Disordered" evidence="1">
    <location>
        <begin position="1"/>
        <end position="102"/>
    </location>
</feature>
<evidence type="ECO:0000313" key="3">
    <source>
        <dbReference type="Proteomes" id="UP001359485"/>
    </source>
</evidence>
<keyword evidence="3" id="KW-1185">Reference proteome</keyword>
<dbReference type="EMBL" id="JAWJWF010000001">
    <property type="protein sequence ID" value="KAK6641068.1"/>
    <property type="molecule type" value="Genomic_DNA"/>
</dbReference>
<sequence length="132" mass="13925">MEGGLIGLPENSGSLPPSPADSGVSDVDSSSSGHTSNDELKARLQPGPASRTSDSGYYQNPGGGGFLVPSFYSGSSSAPHTSRTLLPHHYPGRPPKNLQHGKRACQTNKYGPRNLGLVKKAMFVYLIVHCFS</sequence>
<protein>
    <submittedName>
        <fullName evidence="2">Uncharacterized protein</fullName>
    </submittedName>
</protein>
<organism evidence="2 3">
    <name type="scientific">Polyplax serrata</name>
    <name type="common">Common mouse louse</name>
    <dbReference type="NCBI Taxonomy" id="468196"/>
    <lineage>
        <taxon>Eukaryota</taxon>
        <taxon>Metazoa</taxon>
        <taxon>Ecdysozoa</taxon>
        <taxon>Arthropoda</taxon>
        <taxon>Hexapoda</taxon>
        <taxon>Insecta</taxon>
        <taxon>Pterygota</taxon>
        <taxon>Neoptera</taxon>
        <taxon>Paraneoptera</taxon>
        <taxon>Psocodea</taxon>
        <taxon>Troctomorpha</taxon>
        <taxon>Phthiraptera</taxon>
        <taxon>Anoplura</taxon>
        <taxon>Polyplacidae</taxon>
        <taxon>Polyplax</taxon>
    </lineage>
</organism>
<name>A0ABR1BC94_POLSC</name>
<comment type="caution">
    <text evidence="2">The sequence shown here is derived from an EMBL/GenBank/DDBJ whole genome shotgun (WGS) entry which is preliminary data.</text>
</comment>
<gene>
    <name evidence="2" type="ORF">RUM44_012767</name>
</gene>